<reference evidence="11" key="1">
    <citation type="submission" date="2017-02" db="UniProtKB">
        <authorList>
            <consortium name="WormBaseParasite"/>
        </authorList>
    </citation>
    <scope>IDENTIFICATION</scope>
</reference>
<evidence type="ECO:0000256" key="6">
    <source>
        <dbReference type="RuleBase" id="RU000682"/>
    </source>
</evidence>
<dbReference type="PROSITE" id="PS00027">
    <property type="entry name" value="HOMEOBOX_1"/>
    <property type="match status" value="1"/>
</dbReference>
<proteinExistence type="predicted"/>
<dbReference type="Proteomes" id="UP000267096">
    <property type="component" value="Unassembled WGS sequence"/>
</dbReference>
<name>A0A0M3JDW6_ANISI</name>
<dbReference type="Gene3D" id="1.10.10.60">
    <property type="entry name" value="Homeodomain-like"/>
    <property type="match status" value="1"/>
</dbReference>
<dbReference type="InterPro" id="IPR050649">
    <property type="entry name" value="Paired_Homeobox_TFs"/>
</dbReference>
<dbReference type="EMBL" id="UYRR01011188">
    <property type="protein sequence ID" value="VDK25796.1"/>
    <property type="molecule type" value="Genomic_DNA"/>
</dbReference>
<dbReference type="CDD" id="cd00086">
    <property type="entry name" value="homeodomain"/>
    <property type="match status" value="1"/>
</dbReference>
<evidence type="ECO:0000256" key="4">
    <source>
        <dbReference type="ARBA" id="ARBA00023242"/>
    </source>
</evidence>
<organism evidence="11">
    <name type="scientific">Anisakis simplex</name>
    <name type="common">Herring worm</name>
    <dbReference type="NCBI Taxonomy" id="6269"/>
    <lineage>
        <taxon>Eukaryota</taxon>
        <taxon>Metazoa</taxon>
        <taxon>Ecdysozoa</taxon>
        <taxon>Nematoda</taxon>
        <taxon>Chromadorea</taxon>
        <taxon>Rhabditida</taxon>
        <taxon>Spirurina</taxon>
        <taxon>Ascaridomorpha</taxon>
        <taxon>Ascaridoidea</taxon>
        <taxon>Anisakidae</taxon>
        <taxon>Anisakis</taxon>
        <taxon>Anisakis simplex complex</taxon>
    </lineage>
</organism>
<dbReference type="GO" id="GO:0030182">
    <property type="term" value="P:neuron differentiation"/>
    <property type="evidence" value="ECO:0007669"/>
    <property type="project" value="UniProtKB-ARBA"/>
</dbReference>
<keyword evidence="3 5" id="KW-0371">Homeobox</keyword>
<comment type="subcellular location">
    <subcellularLocation>
        <location evidence="1 5 6">Nucleus</location>
    </subcellularLocation>
</comment>
<keyword evidence="2 5" id="KW-0238">DNA-binding</keyword>
<dbReference type="AlphaFoldDB" id="A0A0M3JDW6"/>
<dbReference type="PANTHER" id="PTHR24329:SF543">
    <property type="entry name" value="FI01017P-RELATED"/>
    <property type="match status" value="1"/>
</dbReference>
<feature type="region of interest" description="Disordered" evidence="7">
    <location>
        <begin position="64"/>
        <end position="119"/>
    </location>
</feature>
<feature type="domain" description="Homeobox" evidence="8">
    <location>
        <begin position="4"/>
        <end position="64"/>
    </location>
</feature>
<evidence type="ECO:0000313" key="10">
    <source>
        <dbReference type="Proteomes" id="UP000267096"/>
    </source>
</evidence>
<dbReference type="GO" id="GO:0005634">
    <property type="term" value="C:nucleus"/>
    <property type="evidence" value="ECO:0007669"/>
    <property type="project" value="UniProtKB-SubCell"/>
</dbReference>
<dbReference type="SUPFAM" id="SSF46689">
    <property type="entry name" value="Homeodomain-like"/>
    <property type="match status" value="1"/>
</dbReference>
<feature type="compositionally biased region" description="Polar residues" evidence="7">
    <location>
        <begin position="83"/>
        <end position="93"/>
    </location>
</feature>
<accession>A0A0M3JDW6</accession>
<dbReference type="InterPro" id="IPR009057">
    <property type="entry name" value="Homeodomain-like_sf"/>
</dbReference>
<dbReference type="GO" id="GO:0000981">
    <property type="term" value="F:DNA-binding transcription factor activity, RNA polymerase II-specific"/>
    <property type="evidence" value="ECO:0007669"/>
    <property type="project" value="InterPro"/>
</dbReference>
<dbReference type="Pfam" id="PF00046">
    <property type="entry name" value="Homeodomain"/>
    <property type="match status" value="1"/>
</dbReference>
<dbReference type="PANTHER" id="PTHR24329">
    <property type="entry name" value="HOMEOBOX PROTEIN ARISTALESS"/>
    <property type="match status" value="1"/>
</dbReference>
<gene>
    <name evidence="9" type="ORF">ASIM_LOCUS5601</name>
</gene>
<protein>
    <submittedName>
        <fullName evidence="11">Homeobox protein ceh-37 (inferred by orthology to a C. elegans protein)</fullName>
    </submittedName>
</protein>
<feature type="compositionally biased region" description="Basic and acidic residues" evidence="7">
    <location>
        <begin position="94"/>
        <end position="105"/>
    </location>
</feature>
<evidence type="ECO:0000256" key="5">
    <source>
        <dbReference type="PROSITE-ProRule" id="PRU00108"/>
    </source>
</evidence>
<evidence type="ECO:0000313" key="9">
    <source>
        <dbReference type="EMBL" id="VDK25796.1"/>
    </source>
</evidence>
<sequence length="154" mass="17543">MIMSKGRRSRTTFSRYQLQALEELYGTTHYPDVFTRQKLADQINLAESRVQIWFKNRRAKSRLQEKQKVLNESATVDELANDDTISPTTQQRKQQQEIAKRDSDKSPSPSAILESMKKIAGKHSKPLNANLENILNNFINSSSSSNTSINDPTT</sequence>
<dbReference type="PROSITE" id="PS50071">
    <property type="entry name" value="HOMEOBOX_2"/>
    <property type="match status" value="1"/>
</dbReference>
<dbReference type="SMART" id="SM00389">
    <property type="entry name" value="HOX"/>
    <property type="match status" value="1"/>
</dbReference>
<reference evidence="9 10" key="2">
    <citation type="submission" date="2018-11" db="EMBL/GenBank/DDBJ databases">
        <authorList>
            <consortium name="Pathogen Informatics"/>
        </authorList>
    </citation>
    <scope>NUCLEOTIDE SEQUENCE [LARGE SCALE GENOMIC DNA]</scope>
</reference>
<evidence type="ECO:0000313" key="11">
    <source>
        <dbReference type="WBParaSite" id="ASIM_0000580701-mRNA-1"/>
    </source>
</evidence>
<evidence type="ECO:0000256" key="2">
    <source>
        <dbReference type="ARBA" id="ARBA00023125"/>
    </source>
</evidence>
<feature type="DNA-binding region" description="Homeobox" evidence="5">
    <location>
        <begin position="6"/>
        <end position="65"/>
    </location>
</feature>
<dbReference type="InterPro" id="IPR017970">
    <property type="entry name" value="Homeobox_CS"/>
</dbReference>
<dbReference type="GO" id="GO:0000977">
    <property type="term" value="F:RNA polymerase II transcription regulatory region sequence-specific DNA binding"/>
    <property type="evidence" value="ECO:0007669"/>
    <property type="project" value="TreeGrafter"/>
</dbReference>
<evidence type="ECO:0000259" key="8">
    <source>
        <dbReference type="PROSITE" id="PS50071"/>
    </source>
</evidence>
<dbReference type="WBParaSite" id="ASIM_0000580701-mRNA-1">
    <property type="protein sequence ID" value="ASIM_0000580701-mRNA-1"/>
    <property type="gene ID" value="ASIM_0000580701"/>
</dbReference>
<evidence type="ECO:0000256" key="1">
    <source>
        <dbReference type="ARBA" id="ARBA00004123"/>
    </source>
</evidence>
<dbReference type="OrthoDB" id="6159439at2759"/>
<keyword evidence="10" id="KW-1185">Reference proteome</keyword>
<dbReference type="InterPro" id="IPR001356">
    <property type="entry name" value="HD"/>
</dbReference>
<keyword evidence="4 5" id="KW-0539">Nucleus</keyword>
<evidence type="ECO:0000256" key="7">
    <source>
        <dbReference type="SAM" id="MobiDB-lite"/>
    </source>
</evidence>
<evidence type="ECO:0000256" key="3">
    <source>
        <dbReference type="ARBA" id="ARBA00023155"/>
    </source>
</evidence>
<dbReference type="FunFam" id="1.10.10.60:FF:000679">
    <property type="entry name" value="Homeobox protein aristaless"/>
    <property type="match status" value="1"/>
</dbReference>